<evidence type="ECO:0000313" key="5">
    <source>
        <dbReference type="Proteomes" id="UP000037269"/>
    </source>
</evidence>
<keyword evidence="5" id="KW-1185">Reference proteome</keyword>
<sequence length="80" mass="9211">MKAIGIVRRLDELGRIVLPRELRHTLGIVEKDGLEIFVDRECIVLRKYQPTCIFCNSVLDVTEYKGKKICASCFEDLPSR</sequence>
<dbReference type="Pfam" id="PF04014">
    <property type="entry name" value="MazE_antitoxin"/>
    <property type="match status" value="1"/>
</dbReference>
<keyword evidence="1" id="KW-0238">DNA-binding</keyword>
<dbReference type="GO" id="GO:0003677">
    <property type="term" value="F:DNA binding"/>
    <property type="evidence" value="ECO:0007669"/>
    <property type="project" value="UniProtKB-UniRule"/>
</dbReference>
<dbReference type="Gene3D" id="2.10.260.10">
    <property type="match status" value="1"/>
</dbReference>
<dbReference type="GeneID" id="42304684"/>
<dbReference type="RefSeq" id="WP_043067278.1">
    <property type="nucleotide sequence ID" value="NZ_BJOA01000034.1"/>
</dbReference>
<reference evidence="3 5" key="1">
    <citation type="submission" date="2015-07" db="EMBL/GenBank/DDBJ databases">
        <title>Fjat-14205 dsm 2895.</title>
        <authorList>
            <person name="Liu B."/>
            <person name="Wang J."/>
            <person name="Zhu Y."/>
            <person name="Liu G."/>
            <person name="Chen Q."/>
            <person name="Chen Z."/>
            <person name="Lan J."/>
            <person name="Che J."/>
            <person name="Ge C."/>
            <person name="Shi H."/>
            <person name="Pan Z."/>
            <person name="Liu X."/>
        </authorList>
    </citation>
    <scope>NUCLEOTIDE SEQUENCE [LARGE SCALE GENOMIC DNA]</scope>
    <source>
        <strain evidence="3 5">DSM 2895</strain>
    </source>
</reference>
<dbReference type="PANTHER" id="PTHR36432:SF4">
    <property type="entry name" value="TRANSITION STATE REGULATOR ABH-RELATED"/>
    <property type="match status" value="1"/>
</dbReference>
<reference evidence="4 6" key="2">
    <citation type="submission" date="2016-10" db="EMBL/GenBank/DDBJ databases">
        <authorList>
            <person name="de Groot N.N."/>
        </authorList>
    </citation>
    <scope>NUCLEOTIDE SEQUENCE [LARGE SCALE GENOMIC DNA]</scope>
    <source>
        <strain evidence="4 6">DSM 2895</strain>
    </source>
</reference>
<dbReference type="InterPro" id="IPR052731">
    <property type="entry name" value="B_subtilis_Trans_State_Reg"/>
</dbReference>
<organism evidence="3 5">
    <name type="scientific">Aneurinibacillus migulanus</name>
    <name type="common">Bacillus migulanus</name>
    <dbReference type="NCBI Taxonomy" id="47500"/>
    <lineage>
        <taxon>Bacteria</taxon>
        <taxon>Bacillati</taxon>
        <taxon>Bacillota</taxon>
        <taxon>Bacilli</taxon>
        <taxon>Bacillales</taxon>
        <taxon>Paenibacillaceae</taxon>
        <taxon>Aneurinibacillus group</taxon>
        <taxon>Aneurinibacillus</taxon>
    </lineage>
</organism>
<accession>A0A0D1V0C1</accession>
<feature type="domain" description="SpoVT-AbrB" evidence="2">
    <location>
        <begin position="5"/>
        <end position="50"/>
    </location>
</feature>
<evidence type="ECO:0000313" key="6">
    <source>
        <dbReference type="Proteomes" id="UP000182836"/>
    </source>
</evidence>
<dbReference type="OrthoDB" id="9782993at2"/>
<evidence type="ECO:0000259" key="2">
    <source>
        <dbReference type="PROSITE" id="PS51740"/>
    </source>
</evidence>
<dbReference type="Proteomes" id="UP000182836">
    <property type="component" value="Unassembled WGS sequence"/>
</dbReference>
<dbReference type="PATRIC" id="fig|47500.8.peg.2314"/>
<evidence type="ECO:0000313" key="3">
    <source>
        <dbReference type="EMBL" id="KON95041.1"/>
    </source>
</evidence>
<dbReference type="SUPFAM" id="SSF89447">
    <property type="entry name" value="AbrB/MazE/MraZ-like"/>
    <property type="match status" value="1"/>
</dbReference>
<dbReference type="InterPro" id="IPR007159">
    <property type="entry name" value="SpoVT-AbrB_dom"/>
</dbReference>
<dbReference type="SMART" id="SM00966">
    <property type="entry name" value="SpoVT_AbrB"/>
    <property type="match status" value="1"/>
</dbReference>
<dbReference type="AlphaFoldDB" id="A0A0D1V0C1"/>
<protein>
    <submittedName>
        <fullName evidence="3">AbrB family transcriptional regulator</fullName>
    </submittedName>
    <submittedName>
        <fullName evidence="4">Transcriptional pleiotropic regulator of transition state genes</fullName>
    </submittedName>
</protein>
<dbReference type="InterPro" id="IPR037914">
    <property type="entry name" value="SpoVT-AbrB_sf"/>
</dbReference>
<dbReference type="STRING" id="47500.AF333_05640"/>
<dbReference type="EMBL" id="LGUG01000004">
    <property type="protein sequence ID" value="KON95041.1"/>
    <property type="molecule type" value="Genomic_DNA"/>
</dbReference>
<dbReference type="PANTHER" id="PTHR36432">
    <property type="match status" value="1"/>
</dbReference>
<proteinExistence type="predicted"/>
<dbReference type="PROSITE" id="PS51740">
    <property type="entry name" value="SPOVT_ABRB"/>
    <property type="match status" value="1"/>
</dbReference>
<evidence type="ECO:0000256" key="1">
    <source>
        <dbReference type="PROSITE-ProRule" id="PRU01076"/>
    </source>
</evidence>
<dbReference type="Proteomes" id="UP000037269">
    <property type="component" value="Unassembled WGS sequence"/>
</dbReference>
<gene>
    <name evidence="3" type="ORF">AF333_05640</name>
    <name evidence="4" type="ORF">SAMN04487909_117110</name>
</gene>
<name>A0A0D1V0C1_ANEMI</name>
<evidence type="ECO:0000313" key="4">
    <source>
        <dbReference type="EMBL" id="SDJ42726.1"/>
    </source>
</evidence>
<dbReference type="EMBL" id="FNED01000017">
    <property type="protein sequence ID" value="SDJ42726.1"/>
    <property type="molecule type" value="Genomic_DNA"/>
</dbReference>